<evidence type="ECO:0000313" key="4">
    <source>
        <dbReference type="Proteomes" id="UP001181313"/>
    </source>
</evidence>
<feature type="compositionally biased region" description="Basic and acidic residues" evidence="1">
    <location>
        <begin position="114"/>
        <end position="123"/>
    </location>
</feature>
<proteinExistence type="predicted"/>
<dbReference type="Pfam" id="PF13360">
    <property type="entry name" value="PQQ_2"/>
    <property type="match status" value="1"/>
</dbReference>
<dbReference type="Gene3D" id="2.130.10.10">
    <property type="entry name" value="YVTN repeat-like/Quinoprotein amine dehydrogenase"/>
    <property type="match status" value="1"/>
</dbReference>
<name>A0ABU3HRW5_9ACTN</name>
<evidence type="ECO:0000256" key="1">
    <source>
        <dbReference type="SAM" id="MobiDB-lite"/>
    </source>
</evidence>
<protein>
    <submittedName>
        <fullName evidence="3">PQQ-binding-like beta-propeller repeat protein</fullName>
    </submittedName>
</protein>
<comment type="caution">
    <text evidence="3">The sequence shown here is derived from an EMBL/GenBank/DDBJ whole genome shotgun (WGS) entry which is preliminary data.</text>
</comment>
<keyword evidence="4" id="KW-1185">Reference proteome</keyword>
<dbReference type="InterPro" id="IPR002372">
    <property type="entry name" value="PQQ_rpt_dom"/>
</dbReference>
<organism evidence="3 4">
    <name type="scientific">Streptomyces althioticus subsp. attaecolombicae</name>
    <dbReference type="NCBI Taxonomy" id="3075534"/>
    <lineage>
        <taxon>Bacteria</taxon>
        <taxon>Bacillati</taxon>
        <taxon>Actinomycetota</taxon>
        <taxon>Actinomycetes</taxon>
        <taxon>Kitasatosporales</taxon>
        <taxon>Streptomycetaceae</taxon>
        <taxon>Streptomyces</taxon>
        <taxon>Streptomyces althioticus group</taxon>
    </lineage>
</organism>
<gene>
    <name evidence="3" type="ORF">ROS62_00375</name>
</gene>
<accession>A0ABU3HRW5</accession>
<sequence>MFGPGRRRLSVTASSSGRPTAVSARTGARLWTTWTRLEQSSGVTHDPRARVVYLFTTGGRVAALDATKGTPLWETLPRARRAENPGRESAQVLLHGGALVVSTSEGDPFSLDPAHPDGEPVPG</sequence>
<dbReference type="EMBL" id="JAVSGH010000001">
    <property type="protein sequence ID" value="MDT3723420.1"/>
    <property type="molecule type" value="Genomic_DNA"/>
</dbReference>
<dbReference type="InterPro" id="IPR015943">
    <property type="entry name" value="WD40/YVTN_repeat-like_dom_sf"/>
</dbReference>
<reference evidence="3" key="1">
    <citation type="submission" date="2024-05" db="EMBL/GenBank/DDBJ databases">
        <title>30 novel species of actinomycetes from the DSMZ collection.</title>
        <authorList>
            <person name="Nouioui I."/>
        </authorList>
    </citation>
    <scope>NUCLEOTIDE SEQUENCE</scope>
    <source>
        <strain evidence="3">DSM 41972</strain>
    </source>
</reference>
<evidence type="ECO:0000259" key="2">
    <source>
        <dbReference type="Pfam" id="PF13360"/>
    </source>
</evidence>
<feature type="region of interest" description="Disordered" evidence="1">
    <location>
        <begin position="1"/>
        <end position="25"/>
    </location>
</feature>
<dbReference type="InterPro" id="IPR011047">
    <property type="entry name" value="Quinoprotein_ADH-like_sf"/>
</dbReference>
<dbReference type="SUPFAM" id="SSF50998">
    <property type="entry name" value="Quinoprotein alcohol dehydrogenase-like"/>
    <property type="match status" value="1"/>
</dbReference>
<dbReference type="RefSeq" id="WP_337674116.1">
    <property type="nucleotide sequence ID" value="NZ_JAVSGH010000001.1"/>
</dbReference>
<feature type="region of interest" description="Disordered" evidence="1">
    <location>
        <begin position="103"/>
        <end position="123"/>
    </location>
</feature>
<dbReference type="Proteomes" id="UP001181313">
    <property type="component" value="Unassembled WGS sequence"/>
</dbReference>
<evidence type="ECO:0000313" key="3">
    <source>
        <dbReference type="EMBL" id="MDT3723420.1"/>
    </source>
</evidence>
<feature type="domain" description="Pyrrolo-quinoline quinone repeat" evidence="2">
    <location>
        <begin position="11"/>
        <end position="113"/>
    </location>
</feature>